<dbReference type="AlphaFoldDB" id="A0A2C1D6G5"/>
<accession>A0A2C1D6G5</accession>
<sequence length="568" mass="66947">MGKSFIIRNQRSLNGQSTNAVLVTLKSWQKLVETFEEKYYSYKDTYLEDIVDHMTYEERIADVDGFVAQAKPSFSRRTLSAISETMGRKHKLYGITNADLEVFLYLHKKCYTNGVIPNVTIHMMWEDYKLYKEEFAYIRHSQFYISLKKLNLHNIITIENELDGRYTIKLTHFMNEETEKANAYVYISPVVFTKAFFELSVAAKKLFLDIAMQQHSETTLKRSLDKQDERGNRTHFGGMYRFLHKKYPHQIRAVITELTTALPCAGTPLFKICKLQKGVKNKKRYTTLYLSLHTDFLCTKETGEVQYRDPFTPKLTYARKARFIESVLQEMNIGEFTQDMNKFIAVLKYTCYRQIRSVIHSLRDMIDRNEEYPSKLVYTLKKLLNQTSQYQILDTAAKEGIYPLITQHVPKEQKEQAVFDFGLHFSMYSLRNIKTLFRKTYELLNYKFAVPVTEESYHRNYLKYQEETLFRKYAYEQGTNLNAYIALEIEIRELLKARGHKERIIPSDVRELFIEKIDRLPKEKLRVIEVPDSFNLITFMRAFEQLIRAGIPVTTAEQVLTAMKTNES</sequence>
<gene>
    <name evidence="1" type="ORF">COD09_22380</name>
</gene>
<evidence type="ECO:0000313" key="2">
    <source>
        <dbReference type="Proteomes" id="UP000225872"/>
    </source>
</evidence>
<dbReference type="RefSeq" id="WP_098786536.1">
    <property type="nucleotide sequence ID" value="NZ_NULO01000094.1"/>
</dbReference>
<organism evidence="1 2">
    <name type="scientific">Bacillus cereus</name>
    <dbReference type="NCBI Taxonomy" id="1396"/>
    <lineage>
        <taxon>Bacteria</taxon>
        <taxon>Bacillati</taxon>
        <taxon>Bacillota</taxon>
        <taxon>Bacilli</taxon>
        <taxon>Bacillales</taxon>
        <taxon>Bacillaceae</taxon>
        <taxon>Bacillus</taxon>
        <taxon>Bacillus cereus group</taxon>
    </lineage>
</organism>
<dbReference type="EMBL" id="NULO01000094">
    <property type="protein sequence ID" value="PGS95890.1"/>
    <property type="molecule type" value="Genomic_DNA"/>
</dbReference>
<proteinExistence type="predicted"/>
<reference evidence="1 2" key="1">
    <citation type="submission" date="2017-09" db="EMBL/GenBank/DDBJ databases">
        <title>Large-scale bioinformatics analysis of Bacillus genomes uncovers conserved roles of natural products in bacterial physiology.</title>
        <authorList>
            <consortium name="Agbiome Team Llc"/>
            <person name="Bleich R.M."/>
            <person name="Grubbs K.J."/>
            <person name="Santa Maria K.C."/>
            <person name="Allen S.E."/>
            <person name="Farag S."/>
            <person name="Shank E.A."/>
            <person name="Bowers A."/>
        </authorList>
    </citation>
    <scope>NUCLEOTIDE SEQUENCE [LARGE SCALE GENOMIC DNA]</scope>
    <source>
        <strain evidence="1 2">AFS041432</strain>
    </source>
</reference>
<evidence type="ECO:0000313" key="1">
    <source>
        <dbReference type="EMBL" id="PGS95890.1"/>
    </source>
</evidence>
<protein>
    <submittedName>
        <fullName evidence="1">Uncharacterized protein</fullName>
    </submittedName>
</protein>
<dbReference type="Proteomes" id="UP000225872">
    <property type="component" value="Unassembled WGS sequence"/>
</dbReference>
<comment type="caution">
    <text evidence="1">The sequence shown here is derived from an EMBL/GenBank/DDBJ whole genome shotgun (WGS) entry which is preliminary data.</text>
</comment>
<name>A0A2C1D6G5_BACCE</name>